<dbReference type="EMBL" id="BSOB01000046">
    <property type="protein sequence ID" value="GLQ94412.1"/>
    <property type="molecule type" value="Genomic_DNA"/>
</dbReference>
<dbReference type="InterPro" id="IPR027843">
    <property type="entry name" value="DUF4440"/>
</dbReference>
<accession>A0ABQ5XUG9</accession>
<proteinExistence type="predicted"/>
<dbReference type="InterPro" id="IPR032710">
    <property type="entry name" value="NTF2-like_dom_sf"/>
</dbReference>
<keyword evidence="4" id="KW-1185">Reference proteome</keyword>
<dbReference type="Proteomes" id="UP001156670">
    <property type="component" value="Unassembled WGS sequence"/>
</dbReference>
<organism evidence="3 4">
    <name type="scientific">Dyella acidisoli</name>
    <dbReference type="NCBI Taxonomy" id="1867834"/>
    <lineage>
        <taxon>Bacteria</taxon>
        <taxon>Pseudomonadati</taxon>
        <taxon>Pseudomonadota</taxon>
        <taxon>Gammaproteobacteria</taxon>
        <taxon>Lysobacterales</taxon>
        <taxon>Rhodanobacteraceae</taxon>
        <taxon>Dyella</taxon>
    </lineage>
</organism>
<name>A0ABQ5XUG9_9GAMM</name>
<reference evidence="4" key="1">
    <citation type="journal article" date="2019" name="Int. J. Syst. Evol. Microbiol.">
        <title>The Global Catalogue of Microorganisms (GCM) 10K type strain sequencing project: providing services to taxonomists for standard genome sequencing and annotation.</title>
        <authorList>
            <consortium name="The Broad Institute Genomics Platform"/>
            <consortium name="The Broad Institute Genome Sequencing Center for Infectious Disease"/>
            <person name="Wu L."/>
            <person name="Ma J."/>
        </authorList>
    </citation>
    <scope>NUCLEOTIDE SEQUENCE [LARGE SCALE GENOMIC DNA]</scope>
    <source>
        <strain evidence="4">NBRC 111980</strain>
    </source>
</reference>
<evidence type="ECO:0000313" key="4">
    <source>
        <dbReference type="Proteomes" id="UP001156670"/>
    </source>
</evidence>
<evidence type="ECO:0000313" key="3">
    <source>
        <dbReference type="EMBL" id="GLQ94412.1"/>
    </source>
</evidence>
<feature type="chain" id="PRO_5045551396" description="DUF4440 domain-containing protein" evidence="1">
    <location>
        <begin position="25"/>
        <end position="167"/>
    </location>
</feature>
<comment type="caution">
    <text evidence="3">The sequence shown here is derived from an EMBL/GenBank/DDBJ whole genome shotgun (WGS) entry which is preliminary data.</text>
</comment>
<feature type="domain" description="DUF4440" evidence="2">
    <location>
        <begin position="51"/>
        <end position="155"/>
    </location>
</feature>
<dbReference type="Gene3D" id="3.10.450.50">
    <property type="match status" value="1"/>
</dbReference>
<protein>
    <recommendedName>
        <fullName evidence="2">DUF4440 domain-containing protein</fullName>
    </recommendedName>
</protein>
<gene>
    <name evidence="3" type="ORF">GCM10007901_33640</name>
</gene>
<feature type="signal peptide" evidence="1">
    <location>
        <begin position="1"/>
        <end position="24"/>
    </location>
</feature>
<dbReference type="SUPFAM" id="SSF54427">
    <property type="entry name" value="NTF2-like"/>
    <property type="match status" value="1"/>
</dbReference>
<evidence type="ECO:0000256" key="1">
    <source>
        <dbReference type="SAM" id="SignalP"/>
    </source>
</evidence>
<dbReference type="RefSeq" id="WP_284322112.1">
    <property type="nucleotide sequence ID" value="NZ_BSOB01000046.1"/>
</dbReference>
<sequence>MTNKRILHLRIVLATLLPWIAATALPTVCDAAASPTTAPTAINNTIGQRLIAEERASWDLAIKGNAASYTAFHAPDFFTVTGTGVVDRTHSETSAMDANVRFDQCELSGFDVRFVAENAALVTYHVRAAGLDHGKAFKLDSYASSLWMKRDGKWLNVFYQATPVLRQ</sequence>
<keyword evidence="1" id="KW-0732">Signal</keyword>
<evidence type="ECO:0000259" key="2">
    <source>
        <dbReference type="Pfam" id="PF14534"/>
    </source>
</evidence>
<dbReference type="Pfam" id="PF14534">
    <property type="entry name" value="DUF4440"/>
    <property type="match status" value="1"/>
</dbReference>